<protein>
    <submittedName>
        <fullName evidence="2">Uncharacterized protein</fullName>
    </submittedName>
</protein>
<evidence type="ECO:0000313" key="2">
    <source>
        <dbReference type="EMBL" id="SCF04827.1"/>
    </source>
</evidence>
<name>A0A1C4X8X5_MICVI</name>
<dbReference type="Proteomes" id="UP000198242">
    <property type="component" value="Chromosome I"/>
</dbReference>
<gene>
    <name evidence="2" type="ORF">GA0074695_3106</name>
</gene>
<keyword evidence="3" id="KW-1185">Reference proteome</keyword>
<dbReference type="AlphaFoldDB" id="A0A1C4X8X5"/>
<reference evidence="3" key="1">
    <citation type="submission" date="2016-06" db="EMBL/GenBank/DDBJ databases">
        <authorList>
            <person name="Varghese N."/>
            <person name="Submissions Spin"/>
        </authorList>
    </citation>
    <scope>NUCLEOTIDE SEQUENCE [LARGE SCALE GENOMIC DNA]</scope>
    <source>
        <strain evidence="3">DSM 43909</strain>
    </source>
</reference>
<feature type="region of interest" description="Disordered" evidence="1">
    <location>
        <begin position="1"/>
        <end position="28"/>
    </location>
</feature>
<evidence type="ECO:0000256" key="1">
    <source>
        <dbReference type="SAM" id="MobiDB-lite"/>
    </source>
</evidence>
<sequence>MRRSSRPTRSSSAGQQRAAVRSNRRPPELRERVLAAVGAAVDGFGGTVVLDLRTTLVLARRPA</sequence>
<dbReference type="EMBL" id="LT607411">
    <property type="protein sequence ID" value="SCF04827.1"/>
    <property type="molecule type" value="Genomic_DNA"/>
</dbReference>
<accession>A0A1C4X8X5</accession>
<organism evidence="2 3">
    <name type="scientific">Micromonospora viridifaciens</name>
    <dbReference type="NCBI Taxonomy" id="1881"/>
    <lineage>
        <taxon>Bacteria</taxon>
        <taxon>Bacillati</taxon>
        <taxon>Actinomycetota</taxon>
        <taxon>Actinomycetes</taxon>
        <taxon>Micromonosporales</taxon>
        <taxon>Micromonosporaceae</taxon>
        <taxon>Micromonospora</taxon>
    </lineage>
</organism>
<proteinExistence type="predicted"/>
<evidence type="ECO:0000313" key="3">
    <source>
        <dbReference type="Proteomes" id="UP000198242"/>
    </source>
</evidence>